<feature type="transmembrane region" description="Helical" evidence="9">
    <location>
        <begin position="366"/>
        <end position="386"/>
    </location>
</feature>
<feature type="transmembrane region" description="Helical" evidence="9">
    <location>
        <begin position="116"/>
        <end position="137"/>
    </location>
</feature>
<evidence type="ECO:0000256" key="1">
    <source>
        <dbReference type="ARBA" id="ARBA00004141"/>
    </source>
</evidence>
<keyword evidence="3 9" id="KW-0812">Transmembrane</keyword>
<evidence type="ECO:0000256" key="7">
    <source>
        <dbReference type="ARBA" id="ARBA00058119"/>
    </source>
</evidence>
<dbReference type="Proteomes" id="UP001165679">
    <property type="component" value="Unassembled WGS sequence"/>
</dbReference>
<protein>
    <recommendedName>
        <fullName evidence="8">Putative tartrate transporter</fullName>
    </recommendedName>
</protein>
<evidence type="ECO:0000256" key="5">
    <source>
        <dbReference type="ARBA" id="ARBA00023136"/>
    </source>
</evidence>
<feature type="transmembrane region" description="Helical" evidence="9">
    <location>
        <begin position="284"/>
        <end position="304"/>
    </location>
</feature>
<feature type="transmembrane region" description="Helical" evidence="9">
    <location>
        <begin position="49"/>
        <end position="66"/>
    </location>
</feature>
<feature type="transmembrane region" description="Helical" evidence="9">
    <location>
        <begin position="12"/>
        <end position="29"/>
    </location>
</feature>
<proteinExistence type="inferred from homology"/>
<evidence type="ECO:0000313" key="11">
    <source>
        <dbReference type="EMBL" id="MCW3477016.1"/>
    </source>
</evidence>
<feature type="transmembrane region" description="Helical" evidence="9">
    <location>
        <begin position="406"/>
        <end position="425"/>
    </location>
</feature>
<evidence type="ECO:0000256" key="3">
    <source>
        <dbReference type="ARBA" id="ARBA00022692"/>
    </source>
</evidence>
<dbReference type="FunFam" id="1.20.1250.20:FF:000018">
    <property type="entry name" value="MFS transporter permease"/>
    <property type="match status" value="1"/>
</dbReference>
<feature type="transmembrane region" description="Helical" evidence="9">
    <location>
        <begin position="86"/>
        <end position="104"/>
    </location>
</feature>
<keyword evidence="5 9" id="KW-0472">Membrane</keyword>
<feature type="domain" description="Major facilitator superfamily (MFS) profile" evidence="10">
    <location>
        <begin position="16"/>
        <end position="430"/>
    </location>
</feature>
<dbReference type="AlphaFoldDB" id="A0AA42CH96"/>
<evidence type="ECO:0000256" key="9">
    <source>
        <dbReference type="SAM" id="Phobius"/>
    </source>
</evidence>
<feature type="transmembrane region" description="Helical" evidence="9">
    <location>
        <begin position="251"/>
        <end position="272"/>
    </location>
</feature>
<dbReference type="GO" id="GO:0022857">
    <property type="term" value="F:transmembrane transporter activity"/>
    <property type="evidence" value="ECO:0007669"/>
    <property type="project" value="InterPro"/>
</dbReference>
<comment type="function">
    <text evidence="7">Component of the tartrate utilization system and may allow entry of tartrate and tartrate dehydrogenase.</text>
</comment>
<comment type="caution">
    <text evidence="11">The sequence shown here is derived from an EMBL/GenBank/DDBJ whole genome shotgun (WGS) entry which is preliminary data.</text>
</comment>
<evidence type="ECO:0000256" key="6">
    <source>
        <dbReference type="ARBA" id="ARBA00038514"/>
    </source>
</evidence>
<dbReference type="PROSITE" id="PS50850">
    <property type="entry name" value="MFS"/>
    <property type="match status" value="1"/>
</dbReference>
<dbReference type="FunFam" id="1.20.1250.20:FF:000126">
    <property type="entry name" value="MFS transporter permease"/>
    <property type="match status" value="1"/>
</dbReference>
<dbReference type="CDD" id="cd17319">
    <property type="entry name" value="MFS_ExuT_GudP_like"/>
    <property type="match status" value="1"/>
</dbReference>
<keyword evidence="4 9" id="KW-1133">Transmembrane helix</keyword>
<feature type="transmembrane region" description="Helical" evidence="9">
    <location>
        <begin position="149"/>
        <end position="173"/>
    </location>
</feature>
<dbReference type="InterPro" id="IPR020846">
    <property type="entry name" value="MFS_dom"/>
</dbReference>
<feature type="transmembrane region" description="Helical" evidence="9">
    <location>
        <begin position="342"/>
        <end position="359"/>
    </location>
</feature>
<evidence type="ECO:0000256" key="4">
    <source>
        <dbReference type="ARBA" id="ARBA00022989"/>
    </source>
</evidence>
<evidence type="ECO:0000256" key="2">
    <source>
        <dbReference type="ARBA" id="ARBA00022448"/>
    </source>
</evidence>
<dbReference type="PANTHER" id="PTHR43791:SF36">
    <property type="entry name" value="TRANSPORTER, PUTATIVE (AFU_ORTHOLOGUE AFUA_6G08340)-RELATED"/>
    <property type="match status" value="1"/>
</dbReference>
<gene>
    <name evidence="11" type="ORF">OL599_20825</name>
</gene>
<dbReference type="GO" id="GO:0016020">
    <property type="term" value="C:membrane"/>
    <property type="evidence" value="ECO:0007669"/>
    <property type="project" value="UniProtKB-SubCell"/>
</dbReference>
<dbReference type="Pfam" id="PF07690">
    <property type="entry name" value="MFS_1"/>
    <property type="match status" value="1"/>
</dbReference>
<keyword evidence="2" id="KW-0813">Transport</keyword>
<evidence type="ECO:0000259" key="10">
    <source>
        <dbReference type="PROSITE" id="PS50850"/>
    </source>
</evidence>
<reference evidence="11" key="2">
    <citation type="submission" date="2022-10" db="EMBL/GenBank/DDBJ databases">
        <authorList>
            <person name="Trinh H.N."/>
        </authorList>
    </citation>
    <scope>NUCLEOTIDE SEQUENCE</scope>
    <source>
        <strain evidence="11">RN2-1</strain>
    </source>
</reference>
<dbReference type="InterPro" id="IPR036259">
    <property type="entry name" value="MFS_trans_sf"/>
</dbReference>
<dbReference type="InterPro" id="IPR011701">
    <property type="entry name" value="MFS"/>
</dbReference>
<dbReference type="Gene3D" id="1.20.1250.20">
    <property type="entry name" value="MFS general substrate transporter like domains"/>
    <property type="match status" value="2"/>
</dbReference>
<feature type="transmembrane region" description="Helical" evidence="9">
    <location>
        <begin position="185"/>
        <end position="205"/>
    </location>
</feature>
<dbReference type="SUPFAM" id="SSF103473">
    <property type="entry name" value="MFS general substrate transporter"/>
    <property type="match status" value="1"/>
</dbReference>
<evidence type="ECO:0000313" key="12">
    <source>
        <dbReference type="Proteomes" id="UP001165679"/>
    </source>
</evidence>
<name>A0AA42CH96_9PROT</name>
<organism evidence="11 12">
    <name type="scientific">Limobrevibacterium gyesilva</name>
    <dbReference type="NCBI Taxonomy" id="2991712"/>
    <lineage>
        <taxon>Bacteria</taxon>
        <taxon>Pseudomonadati</taxon>
        <taxon>Pseudomonadota</taxon>
        <taxon>Alphaproteobacteria</taxon>
        <taxon>Acetobacterales</taxon>
        <taxon>Acetobacteraceae</taxon>
        <taxon>Limobrevibacterium</taxon>
    </lineage>
</organism>
<evidence type="ECO:0000256" key="8">
    <source>
        <dbReference type="ARBA" id="ARBA00074139"/>
    </source>
</evidence>
<reference evidence="11" key="1">
    <citation type="submission" date="2022-09" db="EMBL/GenBank/DDBJ databases">
        <title>Rhodovastum sp. nov. RN2-1 isolated from soil in Seongnam, South Korea.</title>
        <authorList>
            <person name="Le N.T."/>
        </authorList>
    </citation>
    <scope>NUCLEOTIDE SEQUENCE</scope>
    <source>
        <strain evidence="11">RN2-1</strain>
    </source>
</reference>
<dbReference type="EMBL" id="JAPDNT010000028">
    <property type="protein sequence ID" value="MCW3477016.1"/>
    <property type="molecule type" value="Genomic_DNA"/>
</dbReference>
<comment type="similarity">
    <text evidence="6">Belongs to the major facilitator superfamily. Phthalate permease family.</text>
</comment>
<keyword evidence="12" id="KW-1185">Reference proteome</keyword>
<comment type="subcellular location">
    <subcellularLocation>
        <location evidence="1">Membrane</location>
        <topology evidence="1">Multi-pass membrane protein</topology>
    </subcellularLocation>
</comment>
<dbReference type="PANTHER" id="PTHR43791">
    <property type="entry name" value="PERMEASE-RELATED"/>
    <property type="match status" value="1"/>
</dbReference>
<dbReference type="RefSeq" id="WP_264715881.1">
    <property type="nucleotide sequence ID" value="NZ_JAPDNT010000028.1"/>
</dbReference>
<accession>A0AA42CH96</accession>
<feature type="transmembrane region" description="Helical" evidence="9">
    <location>
        <begin position="316"/>
        <end position="336"/>
    </location>
</feature>
<sequence>MQELEDRVIRKVSVRLIPFLILCYFVAYLDRVNVSFAALTMNKDLGLSASAYGAGAGIFFLAYFLFEVPSNLMLDRFGARKWIARIMFSWGLLSGLMAAIPAISRSTGLSNEHSFYAVRVLLGMAEAGFFPGIIFYLTLWFPAIYRARIVGYFMAAIPLSSVIGAPVSSALLYLDGAAGLAGWQWLFVIEAVPALILSVVVFFYLTDRPNLASWLSLEERAWLSGRLEAEQRQREAVHSISVVQALLNPKVLALALVYFGAVACNYGVGFWLPQIVKAFGLSNFATGWVTAIPYVIGTVAMVWYGRHSDRKHERKLHAASALALAAIGIAGSTLFTDPTLKMIAFTIGAVGVFGVLPVFWTLPTAFLSGTAAAAGIAVINSIGNLSGYLGPQAMGWIKDATGSFDGGLLLIGGFAVLGMITVLLLHHDHALEMAPEAKKPATA</sequence>